<proteinExistence type="inferred from homology"/>
<dbReference type="SUPFAM" id="SSF47729">
    <property type="entry name" value="IHF-like DNA-binding proteins"/>
    <property type="match status" value="1"/>
</dbReference>
<organism evidence="4 5">
    <name type="scientific">Fuscibacter oryzae</name>
    <dbReference type="NCBI Taxonomy" id="2803939"/>
    <lineage>
        <taxon>Bacteria</taxon>
        <taxon>Pseudomonadati</taxon>
        <taxon>Pseudomonadota</taxon>
        <taxon>Alphaproteobacteria</taxon>
        <taxon>Rhodobacterales</taxon>
        <taxon>Paracoccaceae</taxon>
        <taxon>Fuscibacter</taxon>
    </lineage>
</organism>
<gene>
    <name evidence="4" type="ORF">JI744_18260</name>
</gene>
<feature type="compositionally biased region" description="Low complexity" evidence="3">
    <location>
        <begin position="11"/>
        <end position="66"/>
    </location>
</feature>
<feature type="region of interest" description="Disordered" evidence="3">
    <location>
        <begin position="1"/>
        <end position="71"/>
    </location>
</feature>
<dbReference type="GO" id="GO:0030527">
    <property type="term" value="F:structural constituent of chromatin"/>
    <property type="evidence" value="ECO:0007669"/>
    <property type="project" value="InterPro"/>
</dbReference>
<comment type="similarity">
    <text evidence="1">Belongs to the bacterial histone-like protein family.</text>
</comment>
<evidence type="ECO:0000313" key="4">
    <source>
        <dbReference type="EMBL" id="MBL4930047.1"/>
    </source>
</evidence>
<name>A0A8J7SVZ9_9RHOB</name>
<sequence length="183" mass="18545">MTAPADKKPAAPKAPRSRTATAKPAEAKVAAKAPRAAKAAAKAVAKPAAAKPAAAKAATPRVAKPKPTAPAPAVPVLEVVTEAVEDAAAVAVTRLKELVAKVAEVTDTKKAKVRAVVEAFLTEVGSHLEKGDALHLPGLGRMHVAKTRPQGTGSMMQVKLKRAGAKPAKNTGAEPLAEDGEDS</sequence>
<dbReference type="InterPro" id="IPR010992">
    <property type="entry name" value="IHF-like_DNA-bd_dom_sf"/>
</dbReference>
<reference evidence="4" key="1">
    <citation type="submission" date="2021-01" db="EMBL/GenBank/DDBJ databases">
        <title>Genome seq and assembly of Tabrizicola sp. KVB23.</title>
        <authorList>
            <person name="Chhetri G."/>
        </authorList>
    </citation>
    <scope>NUCLEOTIDE SEQUENCE</scope>
    <source>
        <strain evidence="4">KVB23</strain>
    </source>
</reference>
<evidence type="ECO:0000256" key="3">
    <source>
        <dbReference type="SAM" id="MobiDB-lite"/>
    </source>
</evidence>
<evidence type="ECO:0000256" key="2">
    <source>
        <dbReference type="ARBA" id="ARBA00023125"/>
    </source>
</evidence>
<dbReference type="RefSeq" id="WP_202662612.1">
    <property type="nucleotide sequence ID" value="NZ_JAESVP010000013.1"/>
</dbReference>
<dbReference type="Pfam" id="PF00216">
    <property type="entry name" value="Bac_DNA_binding"/>
    <property type="match status" value="1"/>
</dbReference>
<dbReference type="GO" id="GO:0003677">
    <property type="term" value="F:DNA binding"/>
    <property type="evidence" value="ECO:0007669"/>
    <property type="project" value="UniProtKB-KW"/>
</dbReference>
<evidence type="ECO:0000256" key="1">
    <source>
        <dbReference type="ARBA" id="ARBA00010529"/>
    </source>
</evidence>
<dbReference type="EMBL" id="JAESVP010000013">
    <property type="protein sequence ID" value="MBL4930047.1"/>
    <property type="molecule type" value="Genomic_DNA"/>
</dbReference>
<dbReference type="Gene3D" id="4.10.520.10">
    <property type="entry name" value="IHF-like DNA-binding proteins"/>
    <property type="match status" value="1"/>
</dbReference>
<accession>A0A8J7SVZ9</accession>
<keyword evidence="2 4" id="KW-0238">DNA-binding</keyword>
<dbReference type="Proteomes" id="UP000619033">
    <property type="component" value="Unassembled WGS sequence"/>
</dbReference>
<dbReference type="AlphaFoldDB" id="A0A8J7SVZ9"/>
<comment type="caution">
    <text evidence="4">The sequence shown here is derived from an EMBL/GenBank/DDBJ whole genome shotgun (WGS) entry which is preliminary data.</text>
</comment>
<protein>
    <submittedName>
        <fullName evidence="4">HU family DNA-binding protein</fullName>
    </submittedName>
</protein>
<evidence type="ECO:0000313" key="5">
    <source>
        <dbReference type="Proteomes" id="UP000619033"/>
    </source>
</evidence>
<dbReference type="InterPro" id="IPR000119">
    <property type="entry name" value="Hist_DNA-bd"/>
</dbReference>
<keyword evidence="5" id="KW-1185">Reference proteome</keyword>
<feature type="region of interest" description="Disordered" evidence="3">
    <location>
        <begin position="147"/>
        <end position="183"/>
    </location>
</feature>